<keyword evidence="4" id="KW-1185">Reference proteome</keyword>
<dbReference type="InterPro" id="IPR027372">
    <property type="entry name" value="Phytase-like_dom"/>
</dbReference>
<proteinExistence type="predicted"/>
<evidence type="ECO:0000259" key="2">
    <source>
        <dbReference type="Pfam" id="PF13449"/>
    </source>
</evidence>
<name>A0A2U2DPL7_9HYPH</name>
<sequence length="331" mass="36161">MRFTRCLAALTFLFAVPASVPALAGETAVMTSRVISAFKVGSPETRFGALEFVGGLELSSTTSLFGAVSSIRFRPDGRNFIAVLDTGHWMTGTVDRDGEGRLSDMSDLTITSMIDKDGQDETVKWNMDAEGMTIRGDDILVSFERRHRIDIYPLSGFETSRPKKSIPFLIPKNELRANGGFEMIAASPAESPLKGSIVIIAEKSVDKKGNLFAAVVDGPAKGLFSVRRHDSFDVTDGAFLPNGDLLILERRFNWATGIAMRIRRLKGADIVPGAVVDGDILITADFNYQIDNMEGLDVITGEDGATHIILTSDDNHSILQRNVMLEFRLVE</sequence>
<organism evidence="3 4">
    <name type="scientific">Metarhizobium album</name>
    <dbReference type="NCBI Taxonomy" id="2182425"/>
    <lineage>
        <taxon>Bacteria</taxon>
        <taxon>Pseudomonadati</taxon>
        <taxon>Pseudomonadota</taxon>
        <taxon>Alphaproteobacteria</taxon>
        <taxon>Hyphomicrobiales</taxon>
        <taxon>Rhizobiaceae</taxon>
        <taxon>Metarhizobium</taxon>
    </lineage>
</organism>
<dbReference type="PIRSF" id="PIRSF031900">
    <property type="entry name" value="UCP031900"/>
    <property type="match status" value="1"/>
</dbReference>
<dbReference type="SUPFAM" id="SSF69322">
    <property type="entry name" value="Tricorn protease domain 2"/>
    <property type="match status" value="1"/>
</dbReference>
<dbReference type="OrthoDB" id="9798693at2"/>
<accession>A0A2U2DPL7</accession>
<evidence type="ECO:0000313" key="3">
    <source>
        <dbReference type="EMBL" id="PWE55254.1"/>
    </source>
</evidence>
<keyword evidence="1" id="KW-0732">Signal</keyword>
<dbReference type="InterPro" id="IPR014567">
    <property type="entry name" value="UCP031900"/>
</dbReference>
<gene>
    <name evidence="3" type="ORF">DEM27_16445</name>
</gene>
<dbReference type="AlphaFoldDB" id="A0A2U2DPL7"/>
<dbReference type="Proteomes" id="UP000245252">
    <property type="component" value="Unassembled WGS sequence"/>
</dbReference>
<feature type="domain" description="Phytase-like" evidence="2">
    <location>
        <begin position="65"/>
        <end position="316"/>
    </location>
</feature>
<comment type="caution">
    <text evidence="3">The sequence shown here is derived from an EMBL/GenBank/DDBJ whole genome shotgun (WGS) entry which is preliminary data.</text>
</comment>
<reference evidence="3 4" key="1">
    <citation type="submission" date="2018-05" db="EMBL/GenBank/DDBJ databases">
        <title>The draft genome of strain NS-104.</title>
        <authorList>
            <person name="Hang P."/>
            <person name="Jiang J."/>
        </authorList>
    </citation>
    <scope>NUCLEOTIDE SEQUENCE [LARGE SCALE GENOMIC DNA]</scope>
    <source>
        <strain evidence="3 4">NS-104</strain>
    </source>
</reference>
<evidence type="ECO:0000256" key="1">
    <source>
        <dbReference type="SAM" id="SignalP"/>
    </source>
</evidence>
<dbReference type="RefSeq" id="WP_109459551.1">
    <property type="nucleotide sequence ID" value="NZ_QFBC01000007.1"/>
</dbReference>
<feature type="signal peptide" evidence="1">
    <location>
        <begin position="1"/>
        <end position="24"/>
    </location>
</feature>
<evidence type="ECO:0000313" key="4">
    <source>
        <dbReference type="Proteomes" id="UP000245252"/>
    </source>
</evidence>
<dbReference type="EMBL" id="QFBC01000007">
    <property type="protein sequence ID" value="PWE55254.1"/>
    <property type="molecule type" value="Genomic_DNA"/>
</dbReference>
<feature type="chain" id="PRO_5015644832" description="Phytase-like domain-containing protein" evidence="1">
    <location>
        <begin position="25"/>
        <end position="331"/>
    </location>
</feature>
<dbReference type="Pfam" id="PF13449">
    <property type="entry name" value="Phytase-like"/>
    <property type="match status" value="1"/>
</dbReference>
<protein>
    <recommendedName>
        <fullName evidence="2">Phytase-like domain-containing protein</fullName>
    </recommendedName>
</protein>